<dbReference type="SUPFAM" id="SSF46785">
    <property type="entry name" value="Winged helix' DNA-binding domain"/>
    <property type="match status" value="1"/>
</dbReference>
<evidence type="ECO:0000256" key="1">
    <source>
        <dbReference type="ARBA" id="ARBA00011046"/>
    </source>
</evidence>
<proteinExistence type="inferred from homology"/>
<name>A0ABT8L6Z8_9BACT</name>
<sequence length="130" mass="14550">MKLPKPTDSELAILQVLWQEGPSTVKVIHEALSKTRDIGYTTALKLMQIMHGKGLLTRERLGKTHVYQPAISQEKTQKQLLNKLMDTAFQGSAMNLIMQALGNQKATSEELTQIKSFIEKLEGGQNENTQ</sequence>
<evidence type="ECO:0000313" key="5">
    <source>
        <dbReference type="EMBL" id="MDN5212570.1"/>
    </source>
</evidence>
<gene>
    <name evidence="5" type="ORF">QQ020_10960</name>
</gene>
<dbReference type="InterPro" id="IPR036390">
    <property type="entry name" value="WH_DNA-bd_sf"/>
</dbReference>
<dbReference type="EMBL" id="JAUJEB010000001">
    <property type="protein sequence ID" value="MDN5212570.1"/>
    <property type="molecule type" value="Genomic_DNA"/>
</dbReference>
<keyword evidence="3" id="KW-0238">DNA-binding</keyword>
<comment type="caution">
    <text evidence="5">The sequence shown here is derived from an EMBL/GenBank/DDBJ whole genome shotgun (WGS) entry which is preliminary data.</text>
</comment>
<dbReference type="Gene3D" id="1.10.10.10">
    <property type="entry name" value="Winged helix-like DNA-binding domain superfamily/Winged helix DNA-binding domain"/>
    <property type="match status" value="1"/>
</dbReference>
<organism evidence="5 6">
    <name type="scientific">Agaribacillus aureus</name>
    <dbReference type="NCBI Taxonomy" id="3051825"/>
    <lineage>
        <taxon>Bacteria</taxon>
        <taxon>Pseudomonadati</taxon>
        <taxon>Bacteroidota</taxon>
        <taxon>Cytophagia</taxon>
        <taxon>Cytophagales</taxon>
        <taxon>Splendidivirgaceae</taxon>
        <taxon>Agaribacillus</taxon>
    </lineage>
</organism>
<dbReference type="Pfam" id="PF03965">
    <property type="entry name" value="Penicillinase_R"/>
    <property type="match status" value="1"/>
</dbReference>
<dbReference type="RefSeq" id="WP_346757887.1">
    <property type="nucleotide sequence ID" value="NZ_JAUJEB010000001.1"/>
</dbReference>
<protein>
    <submittedName>
        <fullName evidence="5">BlaI/MecI/CopY family transcriptional regulator</fullName>
    </submittedName>
</protein>
<dbReference type="InterPro" id="IPR036388">
    <property type="entry name" value="WH-like_DNA-bd_sf"/>
</dbReference>
<dbReference type="PIRSF" id="PIRSF019455">
    <property type="entry name" value="CopR_AtkY"/>
    <property type="match status" value="1"/>
</dbReference>
<keyword evidence="6" id="KW-1185">Reference proteome</keyword>
<dbReference type="InterPro" id="IPR005650">
    <property type="entry name" value="BlaI_family"/>
</dbReference>
<evidence type="ECO:0000256" key="3">
    <source>
        <dbReference type="ARBA" id="ARBA00023125"/>
    </source>
</evidence>
<dbReference type="Proteomes" id="UP001172083">
    <property type="component" value="Unassembled WGS sequence"/>
</dbReference>
<evidence type="ECO:0000256" key="4">
    <source>
        <dbReference type="ARBA" id="ARBA00023163"/>
    </source>
</evidence>
<accession>A0ABT8L6Z8</accession>
<evidence type="ECO:0000256" key="2">
    <source>
        <dbReference type="ARBA" id="ARBA00023015"/>
    </source>
</evidence>
<keyword evidence="4" id="KW-0804">Transcription</keyword>
<dbReference type="Gene3D" id="1.10.4040.10">
    <property type="entry name" value="Penicillinase repressor domain"/>
    <property type="match status" value="1"/>
</dbReference>
<evidence type="ECO:0000313" key="6">
    <source>
        <dbReference type="Proteomes" id="UP001172083"/>
    </source>
</evidence>
<reference evidence="5" key="1">
    <citation type="submission" date="2023-06" db="EMBL/GenBank/DDBJ databases">
        <title>Genomic of Agaribacillus aureum.</title>
        <authorList>
            <person name="Wang G."/>
        </authorList>
    </citation>
    <scope>NUCLEOTIDE SEQUENCE</scope>
    <source>
        <strain evidence="5">BMA12</strain>
    </source>
</reference>
<comment type="similarity">
    <text evidence="1">Belongs to the BlaI transcriptional regulatory family.</text>
</comment>
<keyword evidence="2" id="KW-0805">Transcription regulation</keyword>